<feature type="DNA-binding region" description="H-T-H motif" evidence="2">
    <location>
        <begin position="56"/>
        <end position="75"/>
    </location>
</feature>
<keyword evidence="6" id="KW-1185">Reference proteome</keyword>
<reference evidence="6" key="1">
    <citation type="journal article" date="2019" name="Int. J. Syst. Evol. Microbiol.">
        <title>The Global Catalogue of Microorganisms (GCM) 10K type strain sequencing project: providing services to taxonomists for standard genome sequencing and annotation.</title>
        <authorList>
            <consortium name="The Broad Institute Genomics Platform"/>
            <consortium name="The Broad Institute Genome Sequencing Center for Infectious Disease"/>
            <person name="Wu L."/>
            <person name="Ma J."/>
        </authorList>
    </citation>
    <scope>NUCLEOTIDE SEQUENCE [LARGE SCALE GENOMIC DNA]</scope>
    <source>
        <strain evidence="6">ICMP 257</strain>
    </source>
</reference>
<organism evidence="5 6">
    <name type="scientific">Streptomyces atroolivaceus</name>
    <dbReference type="NCBI Taxonomy" id="66869"/>
    <lineage>
        <taxon>Bacteria</taxon>
        <taxon>Bacillati</taxon>
        <taxon>Actinomycetota</taxon>
        <taxon>Actinomycetes</taxon>
        <taxon>Kitasatosporales</taxon>
        <taxon>Streptomycetaceae</taxon>
        <taxon>Streptomyces</taxon>
    </lineage>
</organism>
<feature type="region of interest" description="Disordered" evidence="3">
    <location>
        <begin position="223"/>
        <end position="268"/>
    </location>
</feature>
<evidence type="ECO:0000256" key="1">
    <source>
        <dbReference type="ARBA" id="ARBA00023125"/>
    </source>
</evidence>
<proteinExistence type="predicted"/>
<accession>A0ABV9V948</accession>
<dbReference type="EMBL" id="JBHSJE010000003">
    <property type="protein sequence ID" value="MFC4979702.1"/>
    <property type="molecule type" value="Genomic_DNA"/>
</dbReference>
<dbReference type="Proteomes" id="UP001595908">
    <property type="component" value="Unassembled WGS sequence"/>
</dbReference>
<sequence length="268" mass="28910">MKPVHTVLGEFSDGPSLLDIAFSDAVQGAEQDDEMAARLLDAAFEQFCRTGIKRSTMSDVARLAGVSRITVYRRYASKSLLVEHVVRREFRQYFDQFIVDIRSAGNIADRVAVGFASSMRAIRHNPLIGGLMIAEPDAIVPSMTSDGGRTLGVVQQFVAGRLLQEQSAGNVADDVDVGLVAEMMVRISASLLVIPSHVVNLDDEAQMRAVAVQFLVPMLGPGRDAHSEPSVRLDSAVGTAGDSNRSSHGRAARACAARPNEYLSAQRQ</sequence>
<dbReference type="PRINTS" id="PR00455">
    <property type="entry name" value="HTHTETR"/>
</dbReference>
<comment type="caution">
    <text evidence="5">The sequence shown here is derived from an EMBL/GenBank/DDBJ whole genome shotgun (WGS) entry which is preliminary data.</text>
</comment>
<dbReference type="InterPro" id="IPR009057">
    <property type="entry name" value="Homeodomain-like_sf"/>
</dbReference>
<evidence type="ECO:0000256" key="3">
    <source>
        <dbReference type="SAM" id="MobiDB-lite"/>
    </source>
</evidence>
<gene>
    <name evidence="5" type="ORF">ACFPL4_15235</name>
</gene>
<dbReference type="SUPFAM" id="SSF46689">
    <property type="entry name" value="Homeodomain-like"/>
    <property type="match status" value="1"/>
</dbReference>
<keyword evidence="1 2" id="KW-0238">DNA-binding</keyword>
<name>A0ABV9V948_STRAZ</name>
<dbReference type="RefSeq" id="WP_244300288.1">
    <property type="nucleotide sequence ID" value="NZ_JBHSJE010000003.1"/>
</dbReference>
<dbReference type="PANTHER" id="PTHR30055:SF153">
    <property type="entry name" value="HTH-TYPE TRANSCRIPTIONAL REPRESSOR RV3405C"/>
    <property type="match status" value="1"/>
</dbReference>
<protein>
    <submittedName>
        <fullName evidence="5">TetR/AcrR family transcriptional regulator</fullName>
    </submittedName>
</protein>
<evidence type="ECO:0000313" key="5">
    <source>
        <dbReference type="EMBL" id="MFC4979702.1"/>
    </source>
</evidence>
<dbReference type="PROSITE" id="PS50977">
    <property type="entry name" value="HTH_TETR_2"/>
    <property type="match status" value="1"/>
</dbReference>
<evidence type="ECO:0000256" key="2">
    <source>
        <dbReference type="PROSITE-ProRule" id="PRU00335"/>
    </source>
</evidence>
<dbReference type="InterPro" id="IPR001647">
    <property type="entry name" value="HTH_TetR"/>
</dbReference>
<dbReference type="InterPro" id="IPR050109">
    <property type="entry name" value="HTH-type_TetR-like_transc_reg"/>
</dbReference>
<evidence type="ECO:0000313" key="6">
    <source>
        <dbReference type="Proteomes" id="UP001595908"/>
    </source>
</evidence>
<feature type="domain" description="HTH tetR-type" evidence="4">
    <location>
        <begin position="33"/>
        <end position="93"/>
    </location>
</feature>
<evidence type="ECO:0000259" key="4">
    <source>
        <dbReference type="PROSITE" id="PS50977"/>
    </source>
</evidence>
<dbReference type="PANTHER" id="PTHR30055">
    <property type="entry name" value="HTH-TYPE TRANSCRIPTIONAL REGULATOR RUTR"/>
    <property type="match status" value="1"/>
</dbReference>
<dbReference type="GeneID" id="31235187"/>
<dbReference type="Pfam" id="PF00440">
    <property type="entry name" value="TetR_N"/>
    <property type="match status" value="1"/>
</dbReference>
<dbReference type="Gene3D" id="1.10.357.10">
    <property type="entry name" value="Tetracycline Repressor, domain 2"/>
    <property type="match status" value="1"/>
</dbReference>